<dbReference type="AlphaFoldDB" id="A0A6N6RGU6"/>
<evidence type="ECO:0000313" key="3">
    <source>
        <dbReference type="Proteomes" id="UP000468650"/>
    </source>
</evidence>
<keyword evidence="3" id="KW-1185">Reference proteome</keyword>
<protein>
    <submittedName>
        <fullName evidence="2">Uncharacterized protein</fullName>
    </submittedName>
</protein>
<proteinExistence type="predicted"/>
<accession>A0A6N6RGU6</accession>
<dbReference type="EMBL" id="WBVO01000004">
    <property type="protein sequence ID" value="KAB2810396.1"/>
    <property type="molecule type" value="Genomic_DNA"/>
</dbReference>
<evidence type="ECO:0000313" key="2">
    <source>
        <dbReference type="EMBL" id="KAB2810396.1"/>
    </source>
</evidence>
<comment type="caution">
    <text evidence="2">The sequence shown here is derived from an EMBL/GenBank/DDBJ whole genome shotgun (WGS) entry which is preliminary data.</text>
</comment>
<organism evidence="2 3">
    <name type="scientific">Phaeocystidibacter luteus</name>
    <dbReference type="NCBI Taxonomy" id="911197"/>
    <lineage>
        <taxon>Bacteria</taxon>
        <taxon>Pseudomonadati</taxon>
        <taxon>Bacteroidota</taxon>
        <taxon>Flavobacteriia</taxon>
        <taxon>Flavobacteriales</taxon>
        <taxon>Phaeocystidibacteraceae</taxon>
        <taxon>Phaeocystidibacter</taxon>
    </lineage>
</organism>
<dbReference type="PROSITE" id="PS51257">
    <property type="entry name" value="PROKAR_LIPOPROTEIN"/>
    <property type="match status" value="1"/>
</dbReference>
<name>A0A6N6RGU6_9FLAO</name>
<evidence type="ECO:0000256" key="1">
    <source>
        <dbReference type="SAM" id="SignalP"/>
    </source>
</evidence>
<gene>
    <name evidence="2" type="ORF">F8C67_07350</name>
</gene>
<sequence length="316" mass="34266">MKILKLPLLACLFAIGFTACESDPLGGDNNPDPTPTATYTSINELLEDMAPPVQTFGFDADDGGVFTTPRGSQITIPSSAFVGLNGQPISGNVQLEFQEIFTRTDMMTTGVTTVSNNALLNSGGAYTIDVTQNGQSLAVAPNASIEVRIPEQAVDPGMQIFVGQNLGTGSNNTWQLPDSATTFNFLRDNGFYQITSQYLGWVNCDAFYQAGILDPIHFDLLGVQGLDYTNTIIFGYAHGINNLFNPWKLANASFVNSQMRNYRLPNVNQTIIVLTLKQGQFYYGTLNINPPVAGTTYAIQMNAVTQADIQNFLANL</sequence>
<dbReference type="OrthoDB" id="1488726at2"/>
<dbReference type="Proteomes" id="UP000468650">
    <property type="component" value="Unassembled WGS sequence"/>
</dbReference>
<dbReference type="RefSeq" id="WP_151667185.1">
    <property type="nucleotide sequence ID" value="NZ_WBVO01000004.1"/>
</dbReference>
<reference evidence="2 3" key="1">
    <citation type="submission" date="2019-09" db="EMBL/GenBank/DDBJ databases">
        <title>Genomes of family Cryomorphaceae.</title>
        <authorList>
            <person name="Bowman J.P."/>
        </authorList>
    </citation>
    <scope>NUCLEOTIDE SEQUENCE [LARGE SCALE GENOMIC DNA]</scope>
    <source>
        <strain evidence="2 3">LMG 25704</strain>
    </source>
</reference>
<keyword evidence="1" id="KW-0732">Signal</keyword>
<feature type="signal peptide" evidence="1">
    <location>
        <begin position="1"/>
        <end position="21"/>
    </location>
</feature>
<feature type="chain" id="PRO_5027084689" evidence="1">
    <location>
        <begin position="22"/>
        <end position="316"/>
    </location>
</feature>